<dbReference type="Proteomes" id="UP001432027">
    <property type="component" value="Unassembled WGS sequence"/>
</dbReference>
<protein>
    <recommendedName>
        <fullName evidence="8">Guanosine-3',5'-bis(diphosphate) 3'-pyrophosphohydrolase MESH1</fullName>
        <ecNumber evidence="5">3.1.7.2</ecNumber>
    </recommendedName>
    <alternativeName>
        <fullName evidence="9">Metazoan SpoT homolog 1</fullName>
    </alternativeName>
    <alternativeName>
        <fullName evidence="10">Penta-phosphate guanosine-3'-pyrophosphohydrolase</fullName>
    </alternativeName>
</protein>
<comment type="cofactor">
    <cofactor evidence="1">
        <name>Mn(2+)</name>
        <dbReference type="ChEBI" id="CHEBI:29035"/>
    </cofactor>
</comment>
<dbReference type="Gene3D" id="1.10.3210.10">
    <property type="entry name" value="Hypothetical protein af1432"/>
    <property type="match status" value="1"/>
</dbReference>
<accession>A0AAV5U3E9</accession>
<dbReference type="PANTHER" id="PTHR46246">
    <property type="entry name" value="GUANOSINE-3',5'-BIS(DIPHOSPHATE) 3'-PYROPHOSPHOHYDROLASE MESH1"/>
    <property type="match status" value="1"/>
</dbReference>
<evidence type="ECO:0000313" key="15">
    <source>
        <dbReference type="Proteomes" id="UP001432027"/>
    </source>
</evidence>
<keyword evidence="3" id="KW-0378">Hydrolase</keyword>
<evidence type="ECO:0000256" key="9">
    <source>
        <dbReference type="ARBA" id="ARBA00041464"/>
    </source>
</evidence>
<evidence type="ECO:0000256" key="6">
    <source>
        <dbReference type="ARBA" id="ARBA00037781"/>
    </source>
</evidence>
<comment type="function">
    <text evidence="6">ppGpp hydrolyzing enzyme involved in starvation response.</text>
</comment>
<feature type="non-terminal residue" evidence="14">
    <location>
        <position position="1"/>
    </location>
</feature>
<dbReference type="Pfam" id="PF13328">
    <property type="entry name" value="HD_4"/>
    <property type="match status" value="1"/>
</dbReference>
<evidence type="ECO:0000256" key="2">
    <source>
        <dbReference type="ARBA" id="ARBA00022723"/>
    </source>
</evidence>
<dbReference type="EMBL" id="BTSX01000005">
    <property type="protein sequence ID" value="GMT00912.1"/>
    <property type="molecule type" value="Genomic_DNA"/>
</dbReference>
<dbReference type="CDD" id="cd00077">
    <property type="entry name" value="HDc"/>
    <property type="match status" value="1"/>
</dbReference>
<evidence type="ECO:0000256" key="8">
    <source>
        <dbReference type="ARBA" id="ARBA00040793"/>
    </source>
</evidence>
<evidence type="ECO:0000259" key="13">
    <source>
        <dbReference type="PROSITE" id="PS51831"/>
    </source>
</evidence>
<keyword evidence="2" id="KW-0479">Metal-binding</keyword>
<evidence type="ECO:0000256" key="10">
    <source>
        <dbReference type="ARBA" id="ARBA00041770"/>
    </source>
</evidence>
<evidence type="ECO:0000313" key="14">
    <source>
        <dbReference type="EMBL" id="GMT00912.1"/>
    </source>
</evidence>
<feature type="domain" description="HD" evidence="13">
    <location>
        <begin position="107"/>
        <end position="202"/>
    </location>
</feature>
<evidence type="ECO:0000256" key="3">
    <source>
        <dbReference type="ARBA" id="ARBA00022801"/>
    </source>
</evidence>
<dbReference type="EC" id="3.1.7.2" evidence="5"/>
<comment type="similarity">
    <text evidence="7">Belongs to the MESH1 family.</text>
</comment>
<dbReference type="SUPFAM" id="SSF109604">
    <property type="entry name" value="HD-domain/PDEase-like"/>
    <property type="match status" value="1"/>
</dbReference>
<dbReference type="FunFam" id="1.10.3210.10:FF:000012">
    <property type="entry name" value="HD domain containing 3"/>
    <property type="match status" value="1"/>
</dbReference>
<dbReference type="GO" id="GO:0046872">
    <property type="term" value="F:metal ion binding"/>
    <property type="evidence" value="ECO:0007669"/>
    <property type="project" value="UniProtKB-KW"/>
</dbReference>
<feature type="region of interest" description="Disordered" evidence="12">
    <location>
        <begin position="42"/>
        <end position="73"/>
    </location>
</feature>
<dbReference type="GO" id="GO:0008893">
    <property type="term" value="F:guanosine-3',5'-bis(diphosphate) 3'-diphosphatase activity"/>
    <property type="evidence" value="ECO:0007669"/>
    <property type="project" value="UniProtKB-EC"/>
</dbReference>
<keyword evidence="4" id="KW-0464">Manganese</keyword>
<name>A0AAV5U3E9_9BILA</name>
<proteinExistence type="inferred from homology"/>
<keyword evidence="15" id="KW-1185">Reference proteome</keyword>
<sequence>SRPTTRSFFLPRYFPSHYRSITCYIARHRYFLLQSQQPTHSVSTMAEKGGPPPYYPDLSKEQNGSSSLPSPPPYHDASGISLIVKAADFAARRHRNQKRKDHKQTPYINHPVGVAYILTTEGRVTDPVVLAAAYLHDTVEDTKTTIEEIEAEFGKEVRKIVEECTDDKSQHRDVRKALQIERAPRNSMQAKLVKLADKLYNLRDLERATPIGWDKRRVKEYFKWSRDVIAGCKGTNEALEVALDDIINRNL</sequence>
<gene>
    <name evidence="14" type="ORF">PENTCL1PPCAC_23086</name>
</gene>
<dbReference type="InterPro" id="IPR052194">
    <property type="entry name" value="MESH1"/>
</dbReference>
<evidence type="ECO:0000256" key="7">
    <source>
        <dbReference type="ARBA" id="ARBA00038354"/>
    </source>
</evidence>
<comment type="caution">
    <text evidence="14">The sequence shown here is derived from an EMBL/GenBank/DDBJ whole genome shotgun (WGS) entry which is preliminary data.</text>
</comment>
<dbReference type="InterPro" id="IPR006674">
    <property type="entry name" value="HD_domain"/>
</dbReference>
<dbReference type="PROSITE" id="PS51831">
    <property type="entry name" value="HD"/>
    <property type="match status" value="1"/>
</dbReference>
<comment type="catalytic activity">
    <reaction evidence="11">
        <text>guanosine 3',5'-bis(diphosphate) + H2O = GDP + diphosphate + H(+)</text>
        <dbReference type="Rhea" id="RHEA:14253"/>
        <dbReference type="ChEBI" id="CHEBI:15377"/>
        <dbReference type="ChEBI" id="CHEBI:15378"/>
        <dbReference type="ChEBI" id="CHEBI:33019"/>
        <dbReference type="ChEBI" id="CHEBI:58189"/>
        <dbReference type="ChEBI" id="CHEBI:77828"/>
        <dbReference type="EC" id="3.1.7.2"/>
    </reaction>
</comment>
<dbReference type="AlphaFoldDB" id="A0AAV5U3E9"/>
<evidence type="ECO:0000256" key="1">
    <source>
        <dbReference type="ARBA" id="ARBA00001936"/>
    </source>
</evidence>
<reference evidence="14" key="1">
    <citation type="submission" date="2023-10" db="EMBL/GenBank/DDBJ databases">
        <title>Genome assembly of Pristionchus species.</title>
        <authorList>
            <person name="Yoshida K."/>
            <person name="Sommer R.J."/>
        </authorList>
    </citation>
    <scope>NUCLEOTIDE SEQUENCE</scope>
    <source>
        <strain evidence="14">RS0144</strain>
    </source>
</reference>
<organism evidence="14 15">
    <name type="scientific">Pristionchus entomophagus</name>
    <dbReference type="NCBI Taxonomy" id="358040"/>
    <lineage>
        <taxon>Eukaryota</taxon>
        <taxon>Metazoa</taxon>
        <taxon>Ecdysozoa</taxon>
        <taxon>Nematoda</taxon>
        <taxon>Chromadorea</taxon>
        <taxon>Rhabditida</taxon>
        <taxon>Rhabditina</taxon>
        <taxon>Diplogasteromorpha</taxon>
        <taxon>Diplogasteroidea</taxon>
        <taxon>Neodiplogasteridae</taxon>
        <taxon>Pristionchus</taxon>
    </lineage>
</organism>
<dbReference type="SMART" id="SM00471">
    <property type="entry name" value="HDc"/>
    <property type="match status" value="1"/>
</dbReference>
<dbReference type="PANTHER" id="PTHR46246:SF1">
    <property type="entry name" value="GUANOSINE-3',5'-BIS(DIPHOSPHATE) 3'-PYROPHOSPHOHYDROLASE MESH1"/>
    <property type="match status" value="1"/>
</dbReference>
<evidence type="ECO:0000256" key="4">
    <source>
        <dbReference type="ARBA" id="ARBA00023211"/>
    </source>
</evidence>
<dbReference type="InterPro" id="IPR003607">
    <property type="entry name" value="HD/PDEase_dom"/>
</dbReference>
<evidence type="ECO:0000256" key="12">
    <source>
        <dbReference type="SAM" id="MobiDB-lite"/>
    </source>
</evidence>
<evidence type="ECO:0000256" key="5">
    <source>
        <dbReference type="ARBA" id="ARBA00024387"/>
    </source>
</evidence>
<evidence type="ECO:0000256" key="11">
    <source>
        <dbReference type="ARBA" id="ARBA00047968"/>
    </source>
</evidence>